<proteinExistence type="predicted"/>
<dbReference type="Pfam" id="PF15580">
    <property type="entry name" value="Imm53"/>
    <property type="match status" value="1"/>
</dbReference>
<keyword evidence="1" id="KW-0808">Transferase</keyword>
<evidence type="ECO:0000313" key="1">
    <source>
        <dbReference type="EMBL" id="KKJ76246.1"/>
    </source>
</evidence>
<dbReference type="OrthoDB" id="3533713at2"/>
<dbReference type="AlphaFoldDB" id="A0A0M2R3L6"/>
<sequence length="99" mass="11479">MVTSQDVLLWIQDWYVRQCDDEWEHSYGVRIDTLDNPGWRVSIDLTSTALGNQSMIAVQTERTDNDWIHCLVIDKQFRGYGGPNNLSEILIVFQNFAQS</sequence>
<dbReference type="GO" id="GO:0016740">
    <property type="term" value="F:transferase activity"/>
    <property type="evidence" value="ECO:0007669"/>
    <property type="project" value="UniProtKB-KW"/>
</dbReference>
<organism evidence="1 2">
    <name type="scientific">Kiloniella litopenaei</name>
    <dbReference type="NCBI Taxonomy" id="1549748"/>
    <lineage>
        <taxon>Bacteria</taxon>
        <taxon>Pseudomonadati</taxon>
        <taxon>Pseudomonadota</taxon>
        <taxon>Alphaproteobacteria</taxon>
        <taxon>Rhodospirillales</taxon>
        <taxon>Kiloniellaceae</taxon>
        <taxon>Kiloniella</taxon>
    </lineage>
</organism>
<keyword evidence="2" id="KW-1185">Reference proteome</keyword>
<comment type="caution">
    <text evidence="1">The sequence shown here is derived from an EMBL/GenBank/DDBJ whole genome shotgun (WGS) entry which is preliminary data.</text>
</comment>
<protein>
    <submittedName>
        <fullName evidence="1">Rhodanese-related sulfurtransferase</fullName>
    </submittedName>
</protein>
<name>A0A0M2R3L6_9PROT</name>
<dbReference type="EMBL" id="LANI01000020">
    <property type="protein sequence ID" value="KKJ76246.1"/>
    <property type="molecule type" value="Genomic_DNA"/>
</dbReference>
<gene>
    <name evidence="1" type="ORF">WH95_13555</name>
</gene>
<dbReference type="InterPro" id="IPR028228">
    <property type="entry name" value="Imm53"/>
</dbReference>
<dbReference type="RefSeq" id="WP_046508195.1">
    <property type="nucleotide sequence ID" value="NZ_LANI01000020.1"/>
</dbReference>
<evidence type="ECO:0000313" key="2">
    <source>
        <dbReference type="Proteomes" id="UP000034491"/>
    </source>
</evidence>
<accession>A0A0M2R3L6</accession>
<reference evidence="1 2" key="1">
    <citation type="submission" date="2015-03" db="EMBL/GenBank/DDBJ databases">
        <title>Genome sequence of Kiloniella sp. P1-1, isolated from the gut microflora of Pacific white shrimp, Penaeus vannamei.</title>
        <authorList>
            <person name="Shao Z."/>
            <person name="Wang L."/>
            <person name="Li X."/>
        </authorList>
    </citation>
    <scope>NUCLEOTIDE SEQUENCE [LARGE SCALE GENOMIC DNA]</scope>
    <source>
        <strain evidence="1 2">P1-1</strain>
    </source>
</reference>
<dbReference type="Proteomes" id="UP000034491">
    <property type="component" value="Unassembled WGS sequence"/>
</dbReference>